<evidence type="ECO:0000256" key="9">
    <source>
        <dbReference type="ARBA" id="ARBA00031306"/>
    </source>
</evidence>
<dbReference type="Proteomes" id="UP000232638">
    <property type="component" value="Chromosome"/>
</dbReference>
<evidence type="ECO:0000256" key="6">
    <source>
        <dbReference type="ARBA" id="ARBA00022723"/>
    </source>
</evidence>
<dbReference type="Gene3D" id="3.10.520.10">
    <property type="entry name" value="ApbE-like domains"/>
    <property type="match status" value="1"/>
</dbReference>
<proteinExistence type="inferred from homology"/>
<dbReference type="GO" id="GO:0016740">
    <property type="term" value="F:transferase activity"/>
    <property type="evidence" value="ECO:0007669"/>
    <property type="project" value="UniProtKB-UniRule"/>
</dbReference>
<comment type="similarity">
    <text evidence="1 11">Belongs to the ApbE family.</text>
</comment>
<sequence length="375" mass="39982">MLHYRVIGDIAGAVDQVSPYLRGAQTTWSRRRFVGWLALAVGALLAACGAPTDPQVEVTGPTMGTYYAVKVARPPAGLDAQTLQAGVELVLKGVIDAISTYDPQSELSRLNRNPSTDWVPISSELYAVLAEGQRLSRLSDGAFDITVGPLINLWGFGPQPKADAVPSAEAIAAARERVGYDKLELRADPPAIRRQRGDIYIDVSALGEGEGADRMAAYLESLGATDYMAAVAGTMRVRGNNAKRLAWGIAIEVPDPSDRAVQRILPLTDSAVSTSGDYRNFFKAAGKRYSHHIDPRTGNPVEQRLASVSVVAPGGGDSARRADGLATALIVMGEERGLALAESQGLAAYFIVREDRGLREVTSTAFARIAADLVH</sequence>
<evidence type="ECO:0000256" key="1">
    <source>
        <dbReference type="ARBA" id="ARBA00008282"/>
    </source>
</evidence>
<keyword evidence="15" id="KW-1185">Reference proteome</keyword>
<evidence type="ECO:0000256" key="8">
    <source>
        <dbReference type="ARBA" id="ARBA00022842"/>
    </source>
</evidence>
<evidence type="ECO:0000256" key="5">
    <source>
        <dbReference type="ARBA" id="ARBA00022679"/>
    </source>
</evidence>
<dbReference type="Pfam" id="PF02424">
    <property type="entry name" value="ApbE"/>
    <property type="match status" value="1"/>
</dbReference>
<dbReference type="OrthoDB" id="9778595at2"/>
<evidence type="ECO:0000313" key="15">
    <source>
        <dbReference type="Proteomes" id="UP000232638"/>
    </source>
</evidence>
<dbReference type="InterPro" id="IPR003374">
    <property type="entry name" value="ApbE-like_sf"/>
</dbReference>
<evidence type="ECO:0000256" key="12">
    <source>
        <dbReference type="PIRSR" id="PIRSR006268-1"/>
    </source>
</evidence>
<evidence type="ECO:0000256" key="4">
    <source>
        <dbReference type="ARBA" id="ARBA00022630"/>
    </source>
</evidence>
<reference evidence="14 15" key="1">
    <citation type="submission" date="2017-03" db="EMBL/GenBank/DDBJ databases">
        <title>Complete genome sequence of Candidatus 'Thiodictyon syntrophicum' sp. nov. strain Cad16T, a photolithoautotroph purple sulfur bacterium isolated from an alpine meromictic lake.</title>
        <authorList>
            <person name="Luedin S.M."/>
            <person name="Pothier J.F."/>
            <person name="Danza F."/>
            <person name="Storelli N."/>
            <person name="Wittwer M."/>
            <person name="Tonolla M."/>
        </authorList>
    </citation>
    <scope>NUCLEOTIDE SEQUENCE [LARGE SCALE GENOMIC DNA]</scope>
    <source>
        <strain evidence="14 15">Cad16T</strain>
    </source>
</reference>
<dbReference type="PANTHER" id="PTHR30040:SF2">
    <property type="entry name" value="FAD:PROTEIN FMN TRANSFERASE"/>
    <property type="match status" value="1"/>
</dbReference>
<dbReference type="InterPro" id="IPR024932">
    <property type="entry name" value="ApbE"/>
</dbReference>
<organism evidence="14 15">
    <name type="scientific">Candidatus Thiodictyon syntrophicum</name>
    <dbReference type="NCBI Taxonomy" id="1166950"/>
    <lineage>
        <taxon>Bacteria</taxon>
        <taxon>Pseudomonadati</taxon>
        <taxon>Pseudomonadota</taxon>
        <taxon>Gammaproteobacteria</taxon>
        <taxon>Chromatiales</taxon>
        <taxon>Chromatiaceae</taxon>
        <taxon>Thiodictyon</taxon>
    </lineage>
</organism>
<feature type="binding site" evidence="12">
    <location>
        <begin position="142"/>
        <end position="144"/>
    </location>
    <ligand>
        <name>FAD</name>
        <dbReference type="ChEBI" id="CHEBI:57692"/>
    </ligand>
</feature>
<keyword evidence="7 11" id="KW-0274">FAD</keyword>
<feature type="binding site" evidence="12">
    <location>
        <position position="63"/>
    </location>
    <ligand>
        <name>FAD</name>
        <dbReference type="ChEBI" id="CHEBI:57692"/>
    </ligand>
</feature>
<dbReference type="PIRSF" id="PIRSF006268">
    <property type="entry name" value="ApbE"/>
    <property type="match status" value="1"/>
</dbReference>
<evidence type="ECO:0000256" key="13">
    <source>
        <dbReference type="PIRSR" id="PIRSR006268-2"/>
    </source>
</evidence>
<feature type="binding site" evidence="12">
    <location>
        <position position="208"/>
    </location>
    <ligand>
        <name>FAD</name>
        <dbReference type="ChEBI" id="CHEBI:57692"/>
    </ligand>
</feature>
<feature type="binding site" evidence="13">
    <location>
        <position position="205"/>
    </location>
    <ligand>
        <name>Mg(2+)</name>
        <dbReference type="ChEBI" id="CHEBI:18420"/>
    </ligand>
</feature>
<dbReference type="GO" id="GO:0046872">
    <property type="term" value="F:metal ion binding"/>
    <property type="evidence" value="ECO:0007669"/>
    <property type="project" value="UniProtKB-UniRule"/>
</dbReference>
<feature type="binding site" evidence="13">
    <location>
        <position position="327"/>
    </location>
    <ligand>
        <name>Mg(2+)</name>
        <dbReference type="ChEBI" id="CHEBI:18420"/>
    </ligand>
</feature>
<dbReference type="AlphaFoldDB" id="A0A2K8UG50"/>
<evidence type="ECO:0000256" key="11">
    <source>
        <dbReference type="PIRNR" id="PIRNR006268"/>
    </source>
</evidence>
<keyword evidence="4 11" id="KW-0285">Flavoprotein</keyword>
<keyword evidence="5 11" id="KW-0808">Transferase</keyword>
<evidence type="ECO:0000313" key="14">
    <source>
        <dbReference type="EMBL" id="AUB84459.1"/>
    </source>
</evidence>
<dbReference type="EMBL" id="CP020370">
    <property type="protein sequence ID" value="AUB84459.1"/>
    <property type="molecule type" value="Genomic_DNA"/>
</dbReference>
<dbReference type="RefSeq" id="WP_100922111.1">
    <property type="nucleotide sequence ID" value="NZ_CP020370.1"/>
</dbReference>
<feature type="binding site" evidence="12">
    <location>
        <position position="101"/>
    </location>
    <ligand>
        <name>FAD</name>
        <dbReference type="ChEBI" id="CHEBI:57692"/>
    </ligand>
</feature>
<dbReference type="EC" id="2.7.1.180" evidence="2 11"/>
<keyword evidence="6 11" id="KW-0479">Metal-binding</keyword>
<keyword evidence="8 11" id="KW-0460">Magnesium</keyword>
<gene>
    <name evidence="14" type="ORF">THSYN_28325</name>
</gene>
<evidence type="ECO:0000256" key="2">
    <source>
        <dbReference type="ARBA" id="ARBA00011955"/>
    </source>
</evidence>
<dbReference type="KEGG" id="tsy:THSYN_28325"/>
<comment type="catalytic activity">
    <reaction evidence="10 11">
        <text>L-threonyl-[protein] + FAD = FMN-L-threonyl-[protein] + AMP + H(+)</text>
        <dbReference type="Rhea" id="RHEA:36847"/>
        <dbReference type="Rhea" id="RHEA-COMP:11060"/>
        <dbReference type="Rhea" id="RHEA-COMP:11061"/>
        <dbReference type="ChEBI" id="CHEBI:15378"/>
        <dbReference type="ChEBI" id="CHEBI:30013"/>
        <dbReference type="ChEBI" id="CHEBI:57692"/>
        <dbReference type="ChEBI" id="CHEBI:74257"/>
        <dbReference type="ChEBI" id="CHEBI:456215"/>
        <dbReference type="EC" id="2.7.1.180"/>
    </reaction>
</comment>
<dbReference type="SUPFAM" id="SSF143631">
    <property type="entry name" value="ApbE-like"/>
    <property type="match status" value="1"/>
</dbReference>
<feature type="binding site" evidence="12">
    <location>
        <position position="202"/>
    </location>
    <ligand>
        <name>FAD</name>
        <dbReference type="ChEBI" id="CHEBI:57692"/>
    </ligand>
</feature>
<feature type="binding site" evidence="13">
    <location>
        <position position="323"/>
    </location>
    <ligand>
        <name>Mg(2+)</name>
        <dbReference type="ChEBI" id="CHEBI:18420"/>
    </ligand>
</feature>
<evidence type="ECO:0000256" key="3">
    <source>
        <dbReference type="ARBA" id="ARBA00016337"/>
    </source>
</evidence>
<comment type="cofactor">
    <cofactor evidence="13">
        <name>Mg(2+)</name>
        <dbReference type="ChEBI" id="CHEBI:18420"/>
    </cofactor>
    <cofactor evidence="13">
        <name>Mn(2+)</name>
        <dbReference type="ChEBI" id="CHEBI:29035"/>
    </cofactor>
    <text evidence="13">Magnesium. Can also use manganese.</text>
</comment>
<evidence type="ECO:0000256" key="7">
    <source>
        <dbReference type="ARBA" id="ARBA00022827"/>
    </source>
</evidence>
<dbReference type="PANTHER" id="PTHR30040">
    <property type="entry name" value="THIAMINE BIOSYNTHESIS LIPOPROTEIN APBE"/>
    <property type="match status" value="1"/>
</dbReference>
<feature type="binding site" evidence="12">
    <location>
        <position position="293"/>
    </location>
    <ligand>
        <name>FAD</name>
        <dbReference type="ChEBI" id="CHEBI:57692"/>
    </ligand>
</feature>
<accession>A0A2K8UG50</accession>
<protein>
    <recommendedName>
        <fullName evidence="3 11">FAD:protein FMN transferase</fullName>
        <ecNumber evidence="2 11">2.7.1.180</ecNumber>
    </recommendedName>
    <alternativeName>
        <fullName evidence="9 11">Flavin transferase</fullName>
    </alternativeName>
</protein>
<name>A0A2K8UG50_9GAMM</name>
<evidence type="ECO:0000256" key="10">
    <source>
        <dbReference type="ARBA" id="ARBA00048540"/>
    </source>
</evidence>